<proteinExistence type="predicted"/>
<evidence type="ECO:0000313" key="3">
    <source>
        <dbReference type="Proteomes" id="UP000663887"/>
    </source>
</evidence>
<dbReference type="AlphaFoldDB" id="A0A816QS77"/>
<organism evidence="1 3">
    <name type="scientific">Rotaria magnacalcarata</name>
    <dbReference type="NCBI Taxonomy" id="392030"/>
    <lineage>
        <taxon>Eukaryota</taxon>
        <taxon>Metazoa</taxon>
        <taxon>Spiralia</taxon>
        <taxon>Gnathifera</taxon>
        <taxon>Rotifera</taxon>
        <taxon>Eurotatoria</taxon>
        <taxon>Bdelloidea</taxon>
        <taxon>Philodinida</taxon>
        <taxon>Philodinidae</taxon>
        <taxon>Rotaria</taxon>
    </lineage>
</organism>
<gene>
    <name evidence="2" type="ORF">UXM345_LOCUS34423</name>
    <name evidence="1" type="ORF">XDN619_LOCUS11433</name>
</gene>
<protein>
    <submittedName>
        <fullName evidence="1">Uncharacterized protein</fullName>
    </submittedName>
</protein>
<sequence>MKFINFVDSSLIFEKLFTEVDEVLERTPLIIRPKKANIDEHDPTQELLPPPMMPQ</sequence>
<dbReference type="EMBL" id="CAJNRG010004351">
    <property type="protein sequence ID" value="CAF2065627.1"/>
    <property type="molecule type" value="Genomic_DNA"/>
</dbReference>
<comment type="caution">
    <text evidence="1">The sequence shown here is derived from an EMBL/GenBank/DDBJ whole genome shotgun (WGS) entry which is preliminary data.</text>
</comment>
<dbReference type="Proteomes" id="UP000663842">
    <property type="component" value="Unassembled WGS sequence"/>
</dbReference>
<accession>A0A816QS77</accession>
<dbReference type="Proteomes" id="UP000663887">
    <property type="component" value="Unassembled WGS sequence"/>
</dbReference>
<feature type="non-terminal residue" evidence="1">
    <location>
        <position position="1"/>
    </location>
</feature>
<reference evidence="1" key="1">
    <citation type="submission" date="2021-02" db="EMBL/GenBank/DDBJ databases">
        <authorList>
            <person name="Nowell W R."/>
        </authorList>
    </citation>
    <scope>NUCLEOTIDE SEQUENCE</scope>
</reference>
<dbReference type="EMBL" id="CAJOBF010012576">
    <property type="protein sequence ID" value="CAF4320178.1"/>
    <property type="molecule type" value="Genomic_DNA"/>
</dbReference>
<evidence type="ECO:0000313" key="1">
    <source>
        <dbReference type="EMBL" id="CAF2065627.1"/>
    </source>
</evidence>
<name>A0A816QS77_9BILA</name>
<evidence type="ECO:0000313" key="2">
    <source>
        <dbReference type="EMBL" id="CAF4320178.1"/>
    </source>
</evidence>